<feature type="non-terminal residue" evidence="4">
    <location>
        <position position="1"/>
    </location>
</feature>
<dbReference type="Gene3D" id="3.40.605.10">
    <property type="entry name" value="Aldehyde Dehydrogenase, Chain A, domain 1"/>
    <property type="match status" value="1"/>
</dbReference>
<keyword evidence="2" id="KW-0560">Oxidoreductase</keyword>
<evidence type="ECO:0000256" key="1">
    <source>
        <dbReference type="ARBA" id="ARBA00009986"/>
    </source>
</evidence>
<name>A0A382PFA2_9ZZZZ</name>
<dbReference type="InterPro" id="IPR016161">
    <property type="entry name" value="Ald_DH/histidinol_DH"/>
</dbReference>
<dbReference type="InterPro" id="IPR016163">
    <property type="entry name" value="Ald_DH_C"/>
</dbReference>
<organism evidence="4">
    <name type="scientific">marine metagenome</name>
    <dbReference type="NCBI Taxonomy" id="408172"/>
    <lineage>
        <taxon>unclassified sequences</taxon>
        <taxon>metagenomes</taxon>
        <taxon>ecological metagenomes</taxon>
    </lineage>
</organism>
<feature type="domain" description="Aldehyde dehydrogenase" evidence="3">
    <location>
        <begin position="1"/>
        <end position="331"/>
    </location>
</feature>
<dbReference type="InterPro" id="IPR015590">
    <property type="entry name" value="Aldehyde_DH_dom"/>
</dbReference>
<dbReference type="EMBL" id="UINC01106549">
    <property type="protein sequence ID" value="SVC71295.1"/>
    <property type="molecule type" value="Genomic_DNA"/>
</dbReference>
<dbReference type="InterPro" id="IPR051020">
    <property type="entry name" value="ALDH-related_metabolic_enz"/>
</dbReference>
<proteinExistence type="inferred from homology"/>
<accession>A0A382PFA2</accession>
<dbReference type="PANTHER" id="PTHR42991:SF1">
    <property type="entry name" value="ALDEHYDE DEHYDROGENASE"/>
    <property type="match status" value="1"/>
</dbReference>
<comment type="similarity">
    <text evidence="1">Belongs to the aldehyde dehydrogenase family.</text>
</comment>
<sequence>REPIGVVSSISAFNHPVNLIAHQVAPPLAAGNSVVLKPSGDTPISALKLGEMLQKAGLPAGYLSILPCEPPVAQSLATDPRINYLSFIGSAKVGWHLRRVAADGTRVGLEHGGNAPAIVAADADLQKTAQVCLPGGYYHAGQVCVSVQRLYLHRSIADQFIDIYKPMVESLIVGDPTLPETGVGPLIRPREVERVKSWVDAAVAEGAEIVTGGEVLEDNCFQPTLLKNVQEGMDVVDKEVFGPVVSVIVYDDIEEAVAGANVGPNGFQAAVFTQDINTGLHAAKKLDFSAVMLNDSTAFRVDWMPFGGRHSSGLGMGGVKYSIEEMTQLKLIVLNL</sequence>
<evidence type="ECO:0000259" key="3">
    <source>
        <dbReference type="Pfam" id="PF00171"/>
    </source>
</evidence>
<evidence type="ECO:0000313" key="4">
    <source>
        <dbReference type="EMBL" id="SVC71295.1"/>
    </source>
</evidence>
<dbReference type="SUPFAM" id="SSF53720">
    <property type="entry name" value="ALDH-like"/>
    <property type="match status" value="1"/>
</dbReference>
<protein>
    <recommendedName>
        <fullName evidence="3">Aldehyde dehydrogenase domain-containing protein</fullName>
    </recommendedName>
</protein>
<dbReference type="Pfam" id="PF00171">
    <property type="entry name" value="Aldedh"/>
    <property type="match status" value="1"/>
</dbReference>
<dbReference type="Gene3D" id="3.40.309.10">
    <property type="entry name" value="Aldehyde Dehydrogenase, Chain A, domain 2"/>
    <property type="match status" value="1"/>
</dbReference>
<dbReference type="PANTHER" id="PTHR42991">
    <property type="entry name" value="ALDEHYDE DEHYDROGENASE"/>
    <property type="match status" value="1"/>
</dbReference>
<evidence type="ECO:0000256" key="2">
    <source>
        <dbReference type="ARBA" id="ARBA00023002"/>
    </source>
</evidence>
<dbReference type="GO" id="GO:0008911">
    <property type="term" value="F:lactaldehyde dehydrogenase (NAD+) activity"/>
    <property type="evidence" value="ECO:0007669"/>
    <property type="project" value="TreeGrafter"/>
</dbReference>
<reference evidence="4" key="1">
    <citation type="submission" date="2018-05" db="EMBL/GenBank/DDBJ databases">
        <authorList>
            <person name="Lanie J.A."/>
            <person name="Ng W.-L."/>
            <person name="Kazmierczak K.M."/>
            <person name="Andrzejewski T.M."/>
            <person name="Davidsen T.M."/>
            <person name="Wayne K.J."/>
            <person name="Tettelin H."/>
            <person name="Glass J.I."/>
            <person name="Rusch D."/>
            <person name="Podicherti R."/>
            <person name="Tsui H.-C.T."/>
            <person name="Winkler M.E."/>
        </authorList>
    </citation>
    <scope>NUCLEOTIDE SEQUENCE</scope>
</reference>
<dbReference type="AlphaFoldDB" id="A0A382PFA2"/>
<gene>
    <name evidence="4" type="ORF">METZ01_LOCUS324149</name>
</gene>
<dbReference type="InterPro" id="IPR016162">
    <property type="entry name" value="Ald_DH_N"/>
</dbReference>